<evidence type="ECO:0000313" key="2">
    <source>
        <dbReference type="EMBL" id="KNC48917.1"/>
    </source>
</evidence>
<dbReference type="Proteomes" id="UP000054408">
    <property type="component" value="Unassembled WGS sequence"/>
</dbReference>
<accession>A0A0L0D954</accession>
<keyword evidence="3" id="KW-1185">Reference proteome</keyword>
<name>A0A0L0D954_THETB</name>
<dbReference type="AlphaFoldDB" id="A0A0L0D954"/>
<feature type="compositionally biased region" description="Pro residues" evidence="1">
    <location>
        <begin position="257"/>
        <end position="269"/>
    </location>
</feature>
<evidence type="ECO:0000256" key="1">
    <source>
        <dbReference type="SAM" id="MobiDB-lite"/>
    </source>
</evidence>
<organism evidence="2 3">
    <name type="scientific">Thecamonas trahens ATCC 50062</name>
    <dbReference type="NCBI Taxonomy" id="461836"/>
    <lineage>
        <taxon>Eukaryota</taxon>
        <taxon>Apusozoa</taxon>
        <taxon>Apusomonadida</taxon>
        <taxon>Apusomonadidae</taxon>
        <taxon>Thecamonas</taxon>
    </lineage>
</organism>
<feature type="compositionally biased region" description="Pro residues" evidence="1">
    <location>
        <begin position="225"/>
        <end position="238"/>
    </location>
</feature>
<protein>
    <submittedName>
        <fullName evidence="2">Uncharacterized protein</fullName>
    </submittedName>
</protein>
<sequence>MGNCACCINKKAGPTPSAAQSLNIVAHTAVGAGRFNIKKRFFQSKELGTNGYLYLTSDYKVGLRMTATGCTPVTIPHFEVPAAYIDTVAVANAWRDGKTNDDMCLCCCCCKGMALVDVAGIYTAATPPHDSSWEGKKFHFAVVVYHAEWWVNEITRMRDEARRIHYTGAAAEPGAVAAPAPPPFHQSPGGVGGVAVAVDPNHRPKQASYPAPAAAVAYPAPAPPAVPYPADPIPPPAAHPSAFPAAHPSADPNGGEAPPPYSPPSAPPK</sequence>
<gene>
    <name evidence="2" type="ORF">AMSG_04662</name>
</gene>
<evidence type="ECO:0000313" key="3">
    <source>
        <dbReference type="Proteomes" id="UP000054408"/>
    </source>
</evidence>
<dbReference type="EMBL" id="GL349452">
    <property type="protein sequence ID" value="KNC48917.1"/>
    <property type="molecule type" value="Genomic_DNA"/>
</dbReference>
<dbReference type="RefSeq" id="XP_013758334.1">
    <property type="nucleotide sequence ID" value="XM_013902880.1"/>
</dbReference>
<reference evidence="2 3" key="1">
    <citation type="submission" date="2010-05" db="EMBL/GenBank/DDBJ databases">
        <title>The Genome Sequence of Thecamonas trahens ATCC 50062.</title>
        <authorList>
            <consortium name="The Broad Institute Genome Sequencing Platform"/>
            <person name="Russ C."/>
            <person name="Cuomo C."/>
            <person name="Shea T."/>
            <person name="Young S.K."/>
            <person name="Zeng Q."/>
            <person name="Koehrsen M."/>
            <person name="Haas B."/>
            <person name="Borodovsky M."/>
            <person name="Guigo R."/>
            <person name="Alvarado L."/>
            <person name="Berlin A."/>
            <person name="Bochicchio J."/>
            <person name="Borenstein D."/>
            <person name="Chapman S."/>
            <person name="Chen Z."/>
            <person name="Freedman E."/>
            <person name="Gellesch M."/>
            <person name="Goldberg J."/>
            <person name="Griggs A."/>
            <person name="Gujja S."/>
            <person name="Heilman E."/>
            <person name="Heiman D."/>
            <person name="Hepburn T."/>
            <person name="Howarth C."/>
            <person name="Jen D."/>
            <person name="Larson L."/>
            <person name="Mehta T."/>
            <person name="Park D."/>
            <person name="Pearson M."/>
            <person name="Roberts A."/>
            <person name="Saif S."/>
            <person name="Shenoy N."/>
            <person name="Sisk P."/>
            <person name="Stolte C."/>
            <person name="Sykes S."/>
            <person name="Thomson T."/>
            <person name="Walk T."/>
            <person name="White J."/>
            <person name="Yandava C."/>
            <person name="Burger G."/>
            <person name="Gray M.W."/>
            <person name="Holland P.W.H."/>
            <person name="King N."/>
            <person name="Lang F.B.F."/>
            <person name="Roger A.J."/>
            <person name="Ruiz-Trillo I."/>
            <person name="Lander E."/>
            <person name="Nusbaum C."/>
        </authorList>
    </citation>
    <scope>NUCLEOTIDE SEQUENCE [LARGE SCALE GENOMIC DNA]</scope>
    <source>
        <strain evidence="2 3">ATCC 50062</strain>
    </source>
</reference>
<dbReference type="GeneID" id="25564196"/>
<feature type="compositionally biased region" description="Low complexity" evidence="1">
    <location>
        <begin position="239"/>
        <end position="252"/>
    </location>
</feature>
<proteinExistence type="predicted"/>
<feature type="region of interest" description="Disordered" evidence="1">
    <location>
        <begin position="225"/>
        <end position="269"/>
    </location>
</feature>